<dbReference type="InterPro" id="IPR039886">
    <property type="entry name" value="BTBD10/KCTD20"/>
</dbReference>
<dbReference type="Gene3D" id="3.30.710.10">
    <property type="entry name" value="Potassium Channel Kv1.1, Chain A"/>
    <property type="match status" value="1"/>
</dbReference>
<dbReference type="Pfam" id="PF16017">
    <property type="entry name" value="BTB_3"/>
    <property type="match status" value="1"/>
</dbReference>
<dbReference type="CDD" id="cd18318">
    <property type="entry name" value="BTB_POZ_KCTD20-like"/>
    <property type="match status" value="1"/>
</dbReference>
<sequence>MSSRKGISRSSTYDNSSSDTEETDILPEHRGKDRQSYGGSPKLKPCLVSKLEEEQRDSSSASRNKSRPSHHHQHSPRPNSTMERMGSSSSSTEGSPASTVTAGGDTGALPTLPTSSDERVTIIVDNTRFVVDPALFSVQPDTMLGRMFGSSLENNFTRPNDRGEYEVAEGISATVFRAILDYYKTGMINCPPSVSVPELREACDYLLIPFDAQTVKCHNLRGLLHELSNEGARQQFEKFLEDLILRRMVISAQRGDRECHIVVLLDDDIVDWDEEYPPQTGEEYSQIVHSTAMYRFFKYIENRDVAKQVLKERGLKKIRLGIEGYPTYKEKVKRRPGGRAEVIYNYVQRPFLRMSWEKEEAKSRHVDFQCVRSKSITNLTTADGSPPVADPVLPTAEPAQHHQELGAVGGAEESVQVRHAQQVLPKEPYPNVQLPSDDLP</sequence>
<dbReference type="PANTHER" id="PTHR21637:SF0">
    <property type="entry name" value="AT10158P"/>
    <property type="match status" value="1"/>
</dbReference>
<dbReference type="EMBL" id="GGLE01005864">
    <property type="protein sequence ID" value="MBY09990.1"/>
    <property type="molecule type" value="Transcribed_RNA"/>
</dbReference>
<feature type="domain" description="BTB" evidence="4">
    <location>
        <begin position="118"/>
        <end position="223"/>
    </location>
</feature>
<feature type="compositionally biased region" description="Basic residues" evidence="3">
    <location>
        <begin position="64"/>
        <end position="75"/>
    </location>
</feature>
<proteinExistence type="predicted"/>
<dbReference type="FunFam" id="3.30.710.10:FF:000017">
    <property type="entry name" value="BTB/POZ domain-containing protein 10 isoform X1"/>
    <property type="match status" value="1"/>
</dbReference>
<feature type="compositionally biased region" description="Low complexity" evidence="3">
    <location>
        <begin position="76"/>
        <end position="95"/>
    </location>
</feature>
<dbReference type="AlphaFoldDB" id="A0A2R5LKD9"/>
<feature type="compositionally biased region" description="Basic and acidic residues" evidence="3">
    <location>
        <begin position="26"/>
        <end position="35"/>
    </location>
</feature>
<keyword evidence="2" id="KW-0963">Cytoplasm</keyword>
<feature type="region of interest" description="Disordered" evidence="3">
    <location>
        <begin position="401"/>
        <end position="440"/>
    </location>
</feature>
<evidence type="ECO:0000256" key="3">
    <source>
        <dbReference type="SAM" id="MobiDB-lite"/>
    </source>
</evidence>
<evidence type="ECO:0000313" key="5">
    <source>
        <dbReference type="EMBL" id="MBY09990.1"/>
    </source>
</evidence>
<organism evidence="5">
    <name type="scientific">Ornithodoros turicata</name>
    <dbReference type="NCBI Taxonomy" id="34597"/>
    <lineage>
        <taxon>Eukaryota</taxon>
        <taxon>Metazoa</taxon>
        <taxon>Ecdysozoa</taxon>
        <taxon>Arthropoda</taxon>
        <taxon>Chelicerata</taxon>
        <taxon>Arachnida</taxon>
        <taxon>Acari</taxon>
        <taxon>Parasitiformes</taxon>
        <taxon>Ixodida</taxon>
        <taxon>Ixodoidea</taxon>
        <taxon>Argasidae</taxon>
        <taxon>Ornithodorinae</taxon>
        <taxon>Ornithodoros</taxon>
    </lineage>
</organism>
<dbReference type="PANTHER" id="PTHR21637">
    <property type="entry name" value="BTB/POZ DOMAIN-CONTAINING PROTEIN 10-RELATED"/>
    <property type="match status" value="1"/>
</dbReference>
<reference evidence="5" key="1">
    <citation type="submission" date="2018-03" db="EMBL/GenBank/DDBJ databases">
        <title>The relapsing fever spirochete Borrelia turicatae persists in the highly oxidative environment of its soft-bodied tick vector.</title>
        <authorList>
            <person name="Bourret T.J."/>
            <person name="Boyle W.K."/>
            <person name="Valenzuela J.G."/>
            <person name="Oliveira F."/>
            <person name="Lopez J.E."/>
        </authorList>
    </citation>
    <scope>NUCLEOTIDE SEQUENCE</scope>
    <source>
        <strain evidence="5">Kansas strain/isolate</strain>
        <tissue evidence="5">Salivary glands</tissue>
    </source>
</reference>
<dbReference type="GO" id="GO:0042327">
    <property type="term" value="P:positive regulation of phosphorylation"/>
    <property type="evidence" value="ECO:0007669"/>
    <property type="project" value="TreeGrafter"/>
</dbReference>
<feature type="compositionally biased region" description="Low complexity" evidence="3">
    <location>
        <begin position="8"/>
        <end position="18"/>
    </location>
</feature>
<dbReference type="SMART" id="SM00225">
    <property type="entry name" value="BTB"/>
    <property type="match status" value="1"/>
</dbReference>
<dbReference type="InterPro" id="IPR039885">
    <property type="entry name" value="BTBD10/KCTD20_BTB/POZ"/>
</dbReference>
<dbReference type="SUPFAM" id="SSF54695">
    <property type="entry name" value="POZ domain"/>
    <property type="match status" value="1"/>
</dbReference>
<comment type="subcellular location">
    <subcellularLocation>
        <location evidence="1">Cytoplasm</location>
    </subcellularLocation>
</comment>
<evidence type="ECO:0000259" key="4">
    <source>
        <dbReference type="SMART" id="SM00225"/>
    </source>
</evidence>
<dbReference type="InterPro" id="IPR011333">
    <property type="entry name" value="SKP1/BTB/POZ_sf"/>
</dbReference>
<dbReference type="GO" id="GO:0005737">
    <property type="term" value="C:cytoplasm"/>
    <property type="evidence" value="ECO:0007669"/>
    <property type="project" value="UniProtKB-SubCell"/>
</dbReference>
<evidence type="ECO:0000256" key="2">
    <source>
        <dbReference type="ARBA" id="ARBA00022490"/>
    </source>
</evidence>
<name>A0A2R5LKD9_9ACAR</name>
<evidence type="ECO:0000256" key="1">
    <source>
        <dbReference type="ARBA" id="ARBA00004496"/>
    </source>
</evidence>
<feature type="region of interest" description="Disordered" evidence="3">
    <location>
        <begin position="1"/>
        <end position="114"/>
    </location>
</feature>
<dbReference type="InterPro" id="IPR000210">
    <property type="entry name" value="BTB/POZ_dom"/>
</dbReference>
<protein>
    <recommendedName>
        <fullName evidence="4">BTB domain-containing protein</fullName>
    </recommendedName>
</protein>
<accession>A0A2R5LKD9</accession>